<gene>
    <name evidence="3" type="ORF">ACFFTR_39565</name>
</gene>
<feature type="domain" description="NAD-dependent epimerase/dehydratase" evidence="2">
    <location>
        <begin position="12"/>
        <end position="177"/>
    </location>
</feature>
<protein>
    <submittedName>
        <fullName evidence="3">NAD-dependent epimerase/dehydratase family protein</fullName>
    </submittedName>
</protein>
<dbReference type="Gene3D" id="3.40.50.720">
    <property type="entry name" value="NAD(P)-binding Rossmann-like Domain"/>
    <property type="match status" value="1"/>
</dbReference>
<comment type="caution">
    <text evidence="3">The sequence shown here is derived from an EMBL/GenBank/DDBJ whole genome shotgun (WGS) entry which is preliminary data.</text>
</comment>
<dbReference type="PANTHER" id="PTHR43000">
    <property type="entry name" value="DTDP-D-GLUCOSE 4,6-DEHYDRATASE-RELATED"/>
    <property type="match status" value="1"/>
</dbReference>
<organism evidence="3 4">
    <name type="scientific">Dactylosporangium vinaceum</name>
    <dbReference type="NCBI Taxonomy" id="53362"/>
    <lineage>
        <taxon>Bacteria</taxon>
        <taxon>Bacillati</taxon>
        <taxon>Actinomycetota</taxon>
        <taxon>Actinomycetes</taxon>
        <taxon>Micromonosporales</taxon>
        <taxon>Micromonosporaceae</taxon>
        <taxon>Dactylosporangium</taxon>
    </lineage>
</organism>
<dbReference type="Proteomes" id="UP001589608">
    <property type="component" value="Unassembled WGS sequence"/>
</dbReference>
<evidence type="ECO:0000259" key="2">
    <source>
        <dbReference type="Pfam" id="PF01370"/>
    </source>
</evidence>
<dbReference type="InterPro" id="IPR001509">
    <property type="entry name" value="Epimerase_deHydtase"/>
</dbReference>
<sequence>MQIVGNGFLARNLREAFGDRFPAVTAFAAGVSSTSVTDPVQLDREAEALYDALRRCRAEGSTLLYFSTASFAMYGTTDTPATEDGPLYPPSIYGRHKLALEACVRAGGGPHLVLRLAHVVGPYQRPHQLLPAIVKQVCTGTVTVHRGAHRDLLDVRDLVYAIDGLLSADVRDIVVNVASGRPWPVEDIIDGVAKRLGSAPDRTYRARPVSRTEVSLARLHALVPGFAGGAPAGDGYLDMLLDRYVDRAVTAATH</sequence>
<dbReference type="SUPFAM" id="SSF51735">
    <property type="entry name" value="NAD(P)-binding Rossmann-fold domains"/>
    <property type="match status" value="1"/>
</dbReference>
<dbReference type="Pfam" id="PF01370">
    <property type="entry name" value="Epimerase"/>
    <property type="match status" value="1"/>
</dbReference>
<dbReference type="InterPro" id="IPR036291">
    <property type="entry name" value="NAD(P)-bd_dom_sf"/>
</dbReference>
<comment type="similarity">
    <text evidence="1">Belongs to the NAD(P)-dependent epimerase/dehydratase family.</text>
</comment>
<dbReference type="RefSeq" id="WP_223092898.1">
    <property type="nucleotide sequence ID" value="NZ_CP061913.1"/>
</dbReference>
<evidence type="ECO:0000313" key="3">
    <source>
        <dbReference type="EMBL" id="MFB9449212.1"/>
    </source>
</evidence>
<evidence type="ECO:0000313" key="4">
    <source>
        <dbReference type="Proteomes" id="UP001589608"/>
    </source>
</evidence>
<proteinExistence type="inferred from homology"/>
<name>A0ABV5MK29_9ACTN</name>
<accession>A0ABV5MK29</accession>
<reference evidence="3 4" key="1">
    <citation type="submission" date="2024-09" db="EMBL/GenBank/DDBJ databases">
        <authorList>
            <person name="Sun Q."/>
            <person name="Mori K."/>
        </authorList>
    </citation>
    <scope>NUCLEOTIDE SEQUENCE [LARGE SCALE GENOMIC DNA]</scope>
    <source>
        <strain evidence="3 4">JCM 3307</strain>
    </source>
</reference>
<evidence type="ECO:0000256" key="1">
    <source>
        <dbReference type="ARBA" id="ARBA00007637"/>
    </source>
</evidence>
<keyword evidence="4" id="KW-1185">Reference proteome</keyword>
<dbReference type="EMBL" id="JBHMCA010000064">
    <property type="protein sequence ID" value="MFB9449212.1"/>
    <property type="molecule type" value="Genomic_DNA"/>
</dbReference>